<gene>
    <name evidence="2" type="ORF">KOR42_48140</name>
</gene>
<reference evidence="2 3" key="1">
    <citation type="submission" date="2019-02" db="EMBL/GenBank/DDBJ databases">
        <title>Deep-cultivation of Planctomycetes and their phenomic and genomic characterization uncovers novel biology.</title>
        <authorList>
            <person name="Wiegand S."/>
            <person name="Jogler M."/>
            <person name="Boedeker C."/>
            <person name="Pinto D."/>
            <person name="Vollmers J."/>
            <person name="Rivas-Marin E."/>
            <person name="Kohn T."/>
            <person name="Peeters S.H."/>
            <person name="Heuer A."/>
            <person name="Rast P."/>
            <person name="Oberbeckmann S."/>
            <person name="Bunk B."/>
            <person name="Jeske O."/>
            <person name="Meyerdierks A."/>
            <person name="Storesund J.E."/>
            <person name="Kallscheuer N."/>
            <person name="Luecker S."/>
            <person name="Lage O.M."/>
            <person name="Pohl T."/>
            <person name="Merkel B.J."/>
            <person name="Hornburger P."/>
            <person name="Mueller R.-W."/>
            <person name="Bruemmer F."/>
            <person name="Labrenz M."/>
            <person name="Spormann A.M."/>
            <person name="Op Den Camp H."/>
            <person name="Overmann J."/>
            <person name="Amann R."/>
            <person name="Jetten M.S.M."/>
            <person name="Mascher T."/>
            <person name="Medema M.H."/>
            <person name="Devos D.P."/>
            <person name="Kaster A.-K."/>
            <person name="Ovreas L."/>
            <person name="Rohde M."/>
            <person name="Galperin M.Y."/>
            <person name="Jogler C."/>
        </authorList>
    </citation>
    <scope>NUCLEOTIDE SEQUENCE [LARGE SCALE GENOMIC DNA]</scope>
    <source>
        <strain evidence="2 3">KOR42</strain>
    </source>
</reference>
<proteinExistence type="predicted"/>
<dbReference type="EMBL" id="SIHI01000045">
    <property type="protein sequence ID" value="TWT41461.1"/>
    <property type="molecule type" value="Genomic_DNA"/>
</dbReference>
<evidence type="ECO:0000256" key="1">
    <source>
        <dbReference type="SAM" id="Coils"/>
    </source>
</evidence>
<evidence type="ECO:0000313" key="3">
    <source>
        <dbReference type="Proteomes" id="UP000317243"/>
    </source>
</evidence>
<organism evidence="2 3">
    <name type="scientific">Thalassoglobus neptunius</name>
    <dbReference type="NCBI Taxonomy" id="1938619"/>
    <lineage>
        <taxon>Bacteria</taxon>
        <taxon>Pseudomonadati</taxon>
        <taxon>Planctomycetota</taxon>
        <taxon>Planctomycetia</taxon>
        <taxon>Planctomycetales</taxon>
        <taxon>Planctomycetaceae</taxon>
        <taxon>Thalassoglobus</taxon>
    </lineage>
</organism>
<feature type="coiled-coil region" evidence="1">
    <location>
        <begin position="2"/>
        <end position="50"/>
    </location>
</feature>
<dbReference type="RefSeq" id="WP_197441480.1">
    <property type="nucleotide sequence ID" value="NZ_SIHI01000045.1"/>
</dbReference>
<keyword evidence="3" id="KW-1185">Reference proteome</keyword>
<sequence>MSKASTVRIDDLTRRVQRLEQLESEREVELQAIKKERQRLKTDLERIQSQTCE</sequence>
<evidence type="ECO:0000313" key="2">
    <source>
        <dbReference type="EMBL" id="TWT41461.1"/>
    </source>
</evidence>
<keyword evidence="1" id="KW-0175">Coiled coil</keyword>
<dbReference type="AlphaFoldDB" id="A0A5C5VV28"/>
<protein>
    <submittedName>
        <fullName evidence="2">Uncharacterized protein</fullName>
    </submittedName>
</protein>
<dbReference type="Proteomes" id="UP000317243">
    <property type="component" value="Unassembled WGS sequence"/>
</dbReference>
<comment type="caution">
    <text evidence="2">The sequence shown here is derived from an EMBL/GenBank/DDBJ whole genome shotgun (WGS) entry which is preliminary data.</text>
</comment>
<accession>A0A5C5VV28</accession>
<name>A0A5C5VV28_9PLAN</name>